<protein>
    <submittedName>
        <fullName evidence="2">UDP-glucose--dolichyl-phosphate glucosyltransferase</fullName>
    </submittedName>
</protein>
<dbReference type="GO" id="GO:0016740">
    <property type="term" value="F:transferase activity"/>
    <property type="evidence" value="ECO:0007669"/>
    <property type="project" value="UniProtKB-KW"/>
</dbReference>
<dbReference type="InterPro" id="IPR029044">
    <property type="entry name" value="Nucleotide-diphossugar_trans"/>
</dbReference>
<dbReference type="Pfam" id="PF00535">
    <property type="entry name" value="Glycos_transf_2"/>
    <property type="match status" value="1"/>
</dbReference>
<proteinExistence type="predicted"/>
<dbReference type="InterPro" id="IPR001173">
    <property type="entry name" value="Glyco_trans_2-like"/>
</dbReference>
<sequence>MTTLVIIPAFNEAEAIGQVVGDLPSDRVDEVVVVNNASTDATERNARAAGATVVREPEPGYGAACLRGLAYAASASPDIIVFLDGDYSDHPDELPRLVDPIRRGEADFVVGSRIQGDAEPGALLPQARIGNRLACTLMRWIWGAEYTDLGPFRAIRYEALQRLDMQDRTFGWTIEMQIKAIEAGLRIQEAPVSYRKRVGVSKITGTVSGTVRASAKILGTIARYAVLGTPVRRSASSIQAEYAEPG</sequence>
<evidence type="ECO:0000313" key="3">
    <source>
        <dbReference type="Proteomes" id="UP000221024"/>
    </source>
</evidence>
<dbReference type="OrthoDB" id="9797819at2"/>
<dbReference type="AlphaFoldDB" id="A0A2H3P8R2"/>
<dbReference type="SUPFAM" id="SSF53448">
    <property type="entry name" value="Nucleotide-diphospho-sugar transferases"/>
    <property type="match status" value="1"/>
</dbReference>
<dbReference type="CDD" id="cd04179">
    <property type="entry name" value="DPM_DPG-synthase_like"/>
    <property type="match status" value="1"/>
</dbReference>
<evidence type="ECO:0000259" key="1">
    <source>
        <dbReference type="Pfam" id="PF00535"/>
    </source>
</evidence>
<keyword evidence="3" id="KW-1185">Reference proteome</keyword>
<dbReference type="EMBL" id="PDEP01000001">
    <property type="protein sequence ID" value="PEN09275.1"/>
    <property type="molecule type" value="Genomic_DNA"/>
</dbReference>
<name>A0A2H3P8R2_9BACT</name>
<organism evidence="2 3">
    <name type="scientific">Longimonas halophila</name>
    <dbReference type="NCBI Taxonomy" id="1469170"/>
    <lineage>
        <taxon>Bacteria</taxon>
        <taxon>Pseudomonadati</taxon>
        <taxon>Rhodothermota</taxon>
        <taxon>Rhodothermia</taxon>
        <taxon>Rhodothermales</taxon>
        <taxon>Salisaetaceae</taxon>
        <taxon>Longimonas</taxon>
    </lineage>
</organism>
<comment type="caution">
    <text evidence="2">The sequence shown here is derived from an EMBL/GenBank/DDBJ whole genome shotgun (WGS) entry which is preliminary data.</text>
</comment>
<keyword evidence="2" id="KW-0808">Transferase</keyword>
<dbReference type="Gene3D" id="3.90.550.10">
    <property type="entry name" value="Spore Coat Polysaccharide Biosynthesis Protein SpsA, Chain A"/>
    <property type="match status" value="1"/>
</dbReference>
<reference evidence="2 3" key="1">
    <citation type="submission" date="2017-10" db="EMBL/GenBank/DDBJ databases">
        <title>Draft genome of Longimonas halophila.</title>
        <authorList>
            <person name="Goh K.M."/>
            <person name="Shamsir M.S."/>
            <person name="Lim S.W."/>
        </authorList>
    </citation>
    <scope>NUCLEOTIDE SEQUENCE [LARGE SCALE GENOMIC DNA]</scope>
    <source>
        <strain evidence="2 3">KCTC 42399</strain>
    </source>
</reference>
<gene>
    <name evidence="2" type="ORF">CRI93_00670</name>
</gene>
<dbReference type="RefSeq" id="WP_098060675.1">
    <property type="nucleotide sequence ID" value="NZ_PDEP01000001.1"/>
</dbReference>
<dbReference type="Proteomes" id="UP000221024">
    <property type="component" value="Unassembled WGS sequence"/>
</dbReference>
<feature type="domain" description="Glycosyltransferase 2-like" evidence="1">
    <location>
        <begin position="5"/>
        <end position="162"/>
    </location>
</feature>
<evidence type="ECO:0000313" key="2">
    <source>
        <dbReference type="EMBL" id="PEN09275.1"/>
    </source>
</evidence>
<dbReference type="PANTHER" id="PTHR48090">
    <property type="entry name" value="UNDECAPRENYL-PHOSPHATE 4-DEOXY-4-FORMAMIDO-L-ARABINOSE TRANSFERASE-RELATED"/>
    <property type="match status" value="1"/>
</dbReference>
<accession>A0A2H3P8R2</accession>
<dbReference type="PANTHER" id="PTHR48090:SF7">
    <property type="entry name" value="RFBJ PROTEIN"/>
    <property type="match status" value="1"/>
</dbReference>
<dbReference type="InterPro" id="IPR050256">
    <property type="entry name" value="Glycosyltransferase_2"/>
</dbReference>